<dbReference type="PANTHER" id="PTHR43900">
    <property type="entry name" value="GLUTATHIONE S-TRANSFERASE RHO"/>
    <property type="match status" value="1"/>
</dbReference>
<evidence type="ECO:0000313" key="7">
    <source>
        <dbReference type="EMBL" id="KAF7290854.1"/>
    </source>
</evidence>
<dbReference type="InterPro" id="IPR004045">
    <property type="entry name" value="Glutathione_S-Trfase_N"/>
</dbReference>
<evidence type="ECO:0000256" key="3">
    <source>
        <dbReference type="ARBA" id="ARBA00047960"/>
    </source>
</evidence>
<name>A0A8H6S0V3_9AGAR</name>
<dbReference type="AlphaFoldDB" id="A0A8H6S0V3"/>
<dbReference type="PANTHER" id="PTHR43900:SF3">
    <property type="entry name" value="GLUTATHIONE S-TRANSFERASE RHO"/>
    <property type="match status" value="1"/>
</dbReference>
<dbReference type="RefSeq" id="XP_037214214.1">
    <property type="nucleotide sequence ID" value="XM_037369716.1"/>
</dbReference>
<dbReference type="OrthoDB" id="249703at2759"/>
<proteinExistence type="inferred from homology"/>
<comment type="similarity">
    <text evidence="4">Belongs to the GST superfamily.</text>
</comment>
<dbReference type="SUPFAM" id="SSF52833">
    <property type="entry name" value="Thioredoxin-like"/>
    <property type="match status" value="1"/>
</dbReference>
<reference evidence="7" key="1">
    <citation type="submission" date="2020-05" db="EMBL/GenBank/DDBJ databases">
        <title>Mycena genomes resolve the evolution of fungal bioluminescence.</title>
        <authorList>
            <person name="Tsai I.J."/>
        </authorList>
    </citation>
    <scope>NUCLEOTIDE SEQUENCE</scope>
    <source>
        <strain evidence="7">171206Taipei</strain>
    </source>
</reference>
<evidence type="ECO:0000259" key="6">
    <source>
        <dbReference type="PROSITE" id="PS50405"/>
    </source>
</evidence>
<dbReference type="InterPro" id="IPR004046">
    <property type="entry name" value="GST_C"/>
</dbReference>
<dbReference type="SUPFAM" id="SSF47616">
    <property type="entry name" value="GST C-terminal domain-like"/>
    <property type="match status" value="1"/>
</dbReference>
<dbReference type="PROSITE" id="PS50404">
    <property type="entry name" value="GST_NTER"/>
    <property type="match status" value="1"/>
</dbReference>
<dbReference type="SFLD" id="SFLDG00358">
    <property type="entry name" value="Main_(cytGST)"/>
    <property type="match status" value="1"/>
</dbReference>
<dbReference type="InterPro" id="IPR036249">
    <property type="entry name" value="Thioredoxin-like_sf"/>
</dbReference>
<evidence type="ECO:0000256" key="2">
    <source>
        <dbReference type="ARBA" id="ARBA00022679"/>
    </source>
</evidence>
<dbReference type="Gene3D" id="1.20.1050.10">
    <property type="match status" value="1"/>
</dbReference>
<feature type="domain" description="GST N-terminal" evidence="5">
    <location>
        <begin position="1"/>
        <end position="83"/>
    </location>
</feature>
<dbReference type="Pfam" id="PF00043">
    <property type="entry name" value="GST_C"/>
    <property type="match status" value="1"/>
</dbReference>
<keyword evidence="2 7" id="KW-0808">Transferase</keyword>
<gene>
    <name evidence="7" type="ORF">MIND_01326600</name>
</gene>
<dbReference type="InterPro" id="IPR036282">
    <property type="entry name" value="Glutathione-S-Trfase_C_sf"/>
</dbReference>
<comment type="catalytic activity">
    <reaction evidence="3">
        <text>RX + glutathione = an S-substituted glutathione + a halide anion + H(+)</text>
        <dbReference type="Rhea" id="RHEA:16437"/>
        <dbReference type="ChEBI" id="CHEBI:15378"/>
        <dbReference type="ChEBI" id="CHEBI:16042"/>
        <dbReference type="ChEBI" id="CHEBI:17792"/>
        <dbReference type="ChEBI" id="CHEBI:57925"/>
        <dbReference type="ChEBI" id="CHEBI:90779"/>
        <dbReference type="EC" id="2.5.1.18"/>
    </reaction>
</comment>
<evidence type="ECO:0000256" key="1">
    <source>
        <dbReference type="ARBA" id="ARBA00012452"/>
    </source>
</evidence>
<dbReference type="PROSITE" id="PS50405">
    <property type="entry name" value="GST_CTER"/>
    <property type="match status" value="1"/>
</dbReference>
<keyword evidence="8" id="KW-1185">Reference proteome</keyword>
<organism evidence="7 8">
    <name type="scientific">Mycena indigotica</name>
    <dbReference type="NCBI Taxonomy" id="2126181"/>
    <lineage>
        <taxon>Eukaryota</taxon>
        <taxon>Fungi</taxon>
        <taxon>Dikarya</taxon>
        <taxon>Basidiomycota</taxon>
        <taxon>Agaricomycotina</taxon>
        <taxon>Agaricomycetes</taxon>
        <taxon>Agaricomycetidae</taxon>
        <taxon>Agaricales</taxon>
        <taxon>Marasmiineae</taxon>
        <taxon>Mycenaceae</taxon>
        <taxon>Mycena</taxon>
    </lineage>
</organism>
<dbReference type="Proteomes" id="UP000636479">
    <property type="component" value="Unassembled WGS sequence"/>
</dbReference>
<dbReference type="Gene3D" id="3.40.30.10">
    <property type="entry name" value="Glutaredoxin"/>
    <property type="match status" value="1"/>
</dbReference>
<evidence type="ECO:0000313" key="8">
    <source>
        <dbReference type="Proteomes" id="UP000636479"/>
    </source>
</evidence>
<evidence type="ECO:0000256" key="4">
    <source>
        <dbReference type="RuleBase" id="RU003494"/>
    </source>
</evidence>
<accession>A0A8H6S0V3</accession>
<evidence type="ECO:0000259" key="5">
    <source>
        <dbReference type="PROSITE" id="PS50404"/>
    </source>
</evidence>
<dbReference type="InterPro" id="IPR010987">
    <property type="entry name" value="Glutathione-S-Trfase_C-like"/>
</dbReference>
<dbReference type="GO" id="GO:0006749">
    <property type="term" value="P:glutathione metabolic process"/>
    <property type="evidence" value="ECO:0007669"/>
    <property type="project" value="TreeGrafter"/>
</dbReference>
<dbReference type="GO" id="GO:0004364">
    <property type="term" value="F:glutathione transferase activity"/>
    <property type="evidence" value="ECO:0007669"/>
    <property type="project" value="UniProtKB-EC"/>
</dbReference>
<dbReference type="Pfam" id="PF02798">
    <property type="entry name" value="GST_N"/>
    <property type="match status" value="1"/>
</dbReference>
<comment type="caution">
    <text evidence="7">The sequence shown here is derived from an EMBL/GenBank/DDBJ whole genome shotgun (WGS) entry which is preliminary data.</text>
</comment>
<dbReference type="SFLD" id="SFLDS00019">
    <property type="entry name" value="Glutathione_Transferase_(cytos"/>
    <property type="match status" value="1"/>
</dbReference>
<dbReference type="GO" id="GO:0043295">
    <property type="term" value="F:glutathione binding"/>
    <property type="evidence" value="ECO:0007669"/>
    <property type="project" value="TreeGrafter"/>
</dbReference>
<dbReference type="EMBL" id="JACAZF010000014">
    <property type="protein sequence ID" value="KAF7290854.1"/>
    <property type="molecule type" value="Genomic_DNA"/>
</dbReference>
<feature type="domain" description="GST C-terminal" evidence="6">
    <location>
        <begin position="92"/>
        <end position="224"/>
    </location>
</feature>
<sequence>MVLKLYAANRVGGGGALVAIVLAAKGIAFEFVPTEVSAVGPKSPELLRMQPFGQVPVIDDDGFILYESRAICRYIENKYPGQGPKFVPDAGDARGLAIFDQAMSVEMCHFYPAVLAVVEEVVFKPHYGQNTDATALAAAVKLFEAKLDVYEVILSKQKYTAGDSLSLVDIFHLTHAPLLARYANIHVLTDNKRPHVAEWWKNLILLPEWVELEAQGGIVSRKNI</sequence>
<dbReference type="GeneID" id="59352232"/>
<dbReference type="InterPro" id="IPR040079">
    <property type="entry name" value="Glutathione_S-Trfase"/>
</dbReference>
<protein>
    <recommendedName>
        <fullName evidence="1">glutathione transferase</fullName>
        <ecNumber evidence="1">2.5.1.18</ecNumber>
    </recommendedName>
</protein>
<dbReference type="GO" id="GO:0005737">
    <property type="term" value="C:cytoplasm"/>
    <property type="evidence" value="ECO:0007669"/>
    <property type="project" value="TreeGrafter"/>
</dbReference>
<dbReference type="EC" id="2.5.1.18" evidence="1"/>